<protein>
    <submittedName>
        <fullName evidence="1">Uncharacterized protein</fullName>
    </submittedName>
</protein>
<dbReference type="AlphaFoldDB" id="A0A2G8IVF0"/>
<comment type="caution">
    <text evidence="1">The sequence shown here is derived from an EMBL/GenBank/DDBJ whole genome shotgun (WGS) entry which is preliminary data.</text>
</comment>
<evidence type="ECO:0000313" key="2">
    <source>
        <dbReference type="Proteomes" id="UP000230768"/>
    </source>
</evidence>
<dbReference type="Proteomes" id="UP000230768">
    <property type="component" value="Unassembled WGS sequence"/>
</dbReference>
<accession>A0A2G8IVF0</accession>
<gene>
    <name evidence="1" type="ORF">CTV99_06395</name>
</gene>
<organism evidence="1 2">
    <name type="scientific">Bacillus pumilus</name>
    <name type="common">Bacillus mesentericus</name>
    <dbReference type="NCBI Taxonomy" id="1408"/>
    <lineage>
        <taxon>Bacteria</taxon>
        <taxon>Bacillati</taxon>
        <taxon>Bacillota</taxon>
        <taxon>Bacilli</taxon>
        <taxon>Bacillales</taxon>
        <taxon>Bacillaceae</taxon>
        <taxon>Bacillus</taxon>
    </lineage>
</organism>
<dbReference type="EMBL" id="PEKP01000007">
    <property type="protein sequence ID" value="PIK27431.1"/>
    <property type="molecule type" value="Genomic_DNA"/>
</dbReference>
<reference evidence="1 2" key="1">
    <citation type="submission" date="2017-11" db="EMBL/GenBank/DDBJ databases">
        <title>Draft genome sequence of Bacillus pumilus 51_5il from lake Gorkoye (Russia: Novosibirsk region).</title>
        <authorList>
            <person name="Shipova A.A."/>
            <person name="Rozanov A.S."/>
            <person name="Bryanskaya A.V."/>
            <person name="Peltek S.E."/>
        </authorList>
    </citation>
    <scope>NUCLEOTIDE SEQUENCE [LARGE SCALE GENOMIC DNA]</scope>
    <source>
        <strain evidence="1 2">51_5il</strain>
    </source>
</reference>
<proteinExistence type="predicted"/>
<sequence>MFLPLYVNDPKTILMHWNHFYLIHINYFCHFMNGEQLIPFFSKEKSPYLFYSNGGQTMMTNLTKRLQSLKQNICYVTFIKNYFG</sequence>
<name>A0A2G8IVF0_BACPU</name>
<evidence type="ECO:0000313" key="1">
    <source>
        <dbReference type="EMBL" id="PIK27431.1"/>
    </source>
</evidence>